<accession>A0A1H9SKJ7</accession>
<dbReference type="AlphaFoldDB" id="A0A1H9SKJ7"/>
<proteinExistence type="predicted"/>
<gene>
    <name evidence="1" type="ORF">SAMN05216188_116131</name>
</gene>
<evidence type="ECO:0000313" key="2">
    <source>
        <dbReference type="Proteomes" id="UP000199352"/>
    </source>
</evidence>
<dbReference type="Proteomes" id="UP000199352">
    <property type="component" value="Unassembled WGS sequence"/>
</dbReference>
<dbReference type="OrthoDB" id="3618500at2"/>
<dbReference type="RefSeq" id="WP_089956557.1">
    <property type="nucleotide sequence ID" value="NZ_FOFR01000016.1"/>
</dbReference>
<keyword evidence="2" id="KW-1185">Reference proteome</keyword>
<protein>
    <submittedName>
        <fullName evidence="1">Uncharacterized protein</fullName>
    </submittedName>
</protein>
<sequence>MYFVVRDGGEFPRALVRVDRGVEQEFTREGEWAGSDVLSRPDPQWAVTEVYSGEFYRHVHRIVRDRRERAGHGCVAVFSTHVGVDELHNATAVMRRRDGAEEWLDETGVWQAGTRDLGERIWLPISEEELDRVKWTVVRPAWFVLHDGSDHPYAVVRKIPSAEEAFTRRLRWEPSDLLGREDLRVEELAHPLDADRAVEAVEFGVRAERQRARGGPEYFTLRDRFYSREVFGVVRRTGTTEEVHAGRAGWVPSAVVGQIERGEVLPYEHLPVSWEEAEAVIAGRSGRRCFLVRDRPDDPLWPFAVVRVDGEREVAFTRDLVWEPSTLLARVARQQGLWVEELPPYSSGAAEAFRLASRVRHERRRTEWAHDEHWYFAVFTDWEAALDLAKAHRLHRTRAGWSTSGRNYDNGEWTYSGWELEDSDRGKSDDVYLPISPEEARRLMTMLESR</sequence>
<dbReference type="EMBL" id="FOFR01000016">
    <property type="protein sequence ID" value="SER85540.1"/>
    <property type="molecule type" value="Genomic_DNA"/>
</dbReference>
<organism evidence="1 2">
    <name type="scientific">Lentzea xinjiangensis</name>
    <dbReference type="NCBI Taxonomy" id="402600"/>
    <lineage>
        <taxon>Bacteria</taxon>
        <taxon>Bacillati</taxon>
        <taxon>Actinomycetota</taxon>
        <taxon>Actinomycetes</taxon>
        <taxon>Pseudonocardiales</taxon>
        <taxon>Pseudonocardiaceae</taxon>
        <taxon>Lentzea</taxon>
    </lineage>
</organism>
<reference evidence="2" key="1">
    <citation type="submission" date="2016-10" db="EMBL/GenBank/DDBJ databases">
        <authorList>
            <person name="Varghese N."/>
            <person name="Submissions S."/>
        </authorList>
    </citation>
    <scope>NUCLEOTIDE SEQUENCE [LARGE SCALE GENOMIC DNA]</scope>
    <source>
        <strain evidence="2">CGMCC 4.3525</strain>
    </source>
</reference>
<evidence type="ECO:0000313" key="1">
    <source>
        <dbReference type="EMBL" id="SER85540.1"/>
    </source>
</evidence>
<name>A0A1H9SKJ7_9PSEU</name>